<reference evidence="2 3" key="1">
    <citation type="submission" date="2020-08" db="EMBL/GenBank/DDBJ databases">
        <title>Genomic Encyclopedia of Type Strains, Phase IV (KMG-IV): sequencing the most valuable type-strain genomes for metagenomic binning, comparative biology and taxonomic classification.</title>
        <authorList>
            <person name="Goeker M."/>
        </authorList>
    </citation>
    <scope>NUCLEOTIDE SEQUENCE [LARGE SCALE GENOMIC DNA]</scope>
    <source>
        <strain evidence="2 3">DSM 104969</strain>
    </source>
</reference>
<dbReference type="SUPFAM" id="SSF51735">
    <property type="entry name" value="NAD(P)-binding Rossmann-fold domains"/>
    <property type="match status" value="1"/>
</dbReference>
<protein>
    <submittedName>
        <fullName evidence="2">NAD(P)-dependent dehydrogenase (Short-subunit alcohol dehydrogenase family)</fullName>
    </submittedName>
</protein>
<dbReference type="NCBIfam" id="NF005559">
    <property type="entry name" value="PRK07231.1"/>
    <property type="match status" value="1"/>
</dbReference>
<evidence type="ECO:0000313" key="3">
    <source>
        <dbReference type="Proteomes" id="UP000555103"/>
    </source>
</evidence>
<sequence>MKTLSRTHNEFKGKTVVVTGADRGIGEGIARRFASDGANIVLASIDKGVFDTAERVAKDFGVETLPVLVDVTKEEDVQDLYKKAFDKFGSVDISVQNAGIITIEHFDKMTRAEFDKVLAVNTTGVWLCCREAAKYMIKQGTGGRLINSSSGQGRKGFIYTPHYAASKMGVIGVTQSLALEFAPHNITVNAFCPGIIVTDMWDYNDRVWGQILSTEKKKYQKGELMAEWVEGIPLGRAGQPDDVSGLIAFLASEDAAYITGQTINIDGGMFFS</sequence>
<name>A0A840CPX1_9BACT</name>
<proteinExistence type="inferred from homology"/>
<comment type="similarity">
    <text evidence="1">Belongs to the short-chain dehydrogenases/reductases (SDR) family.</text>
</comment>
<dbReference type="PRINTS" id="PR00081">
    <property type="entry name" value="GDHRDH"/>
</dbReference>
<dbReference type="EMBL" id="JACIEP010000004">
    <property type="protein sequence ID" value="MBB4035634.1"/>
    <property type="molecule type" value="Genomic_DNA"/>
</dbReference>
<dbReference type="InterPro" id="IPR002347">
    <property type="entry name" value="SDR_fam"/>
</dbReference>
<dbReference type="InterPro" id="IPR036291">
    <property type="entry name" value="NAD(P)-bd_dom_sf"/>
</dbReference>
<dbReference type="PRINTS" id="PR00080">
    <property type="entry name" value="SDRFAMILY"/>
</dbReference>
<dbReference type="RefSeq" id="WP_183306558.1">
    <property type="nucleotide sequence ID" value="NZ_JACIEP010000004.1"/>
</dbReference>
<organism evidence="2 3">
    <name type="scientific">Dysgonomonas hofstadii</name>
    <dbReference type="NCBI Taxonomy" id="637886"/>
    <lineage>
        <taxon>Bacteria</taxon>
        <taxon>Pseudomonadati</taxon>
        <taxon>Bacteroidota</taxon>
        <taxon>Bacteroidia</taxon>
        <taxon>Bacteroidales</taxon>
        <taxon>Dysgonomonadaceae</taxon>
        <taxon>Dysgonomonas</taxon>
    </lineage>
</organism>
<keyword evidence="3" id="KW-1185">Reference proteome</keyword>
<comment type="caution">
    <text evidence="2">The sequence shown here is derived from an EMBL/GenBank/DDBJ whole genome shotgun (WGS) entry which is preliminary data.</text>
</comment>
<dbReference type="Proteomes" id="UP000555103">
    <property type="component" value="Unassembled WGS sequence"/>
</dbReference>
<dbReference type="FunFam" id="3.40.50.720:FF:000084">
    <property type="entry name" value="Short-chain dehydrogenase reductase"/>
    <property type="match status" value="1"/>
</dbReference>
<dbReference type="GO" id="GO:0016616">
    <property type="term" value="F:oxidoreductase activity, acting on the CH-OH group of donors, NAD or NADP as acceptor"/>
    <property type="evidence" value="ECO:0007669"/>
    <property type="project" value="TreeGrafter"/>
</dbReference>
<dbReference type="Gene3D" id="3.40.50.720">
    <property type="entry name" value="NAD(P)-binding Rossmann-like Domain"/>
    <property type="match status" value="1"/>
</dbReference>
<dbReference type="Pfam" id="PF13561">
    <property type="entry name" value="adh_short_C2"/>
    <property type="match status" value="1"/>
</dbReference>
<dbReference type="PANTHER" id="PTHR42760:SF105">
    <property type="entry name" value="SORBITOL-6-PHOSPHATE 2-DEHYDROGENASE"/>
    <property type="match status" value="1"/>
</dbReference>
<dbReference type="PROSITE" id="PS00061">
    <property type="entry name" value="ADH_SHORT"/>
    <property type="match status" value="1"/>
</dbReference>
<dbReference type="PANTHER" id="PTHR42760">
    <property type="entry name" value="SHORT-CHAIN DEHYDROGENASES/REDUCTASES FAMILY MEMBER"/>
    <property type="match status" value="1"/>
</dbReference>
<accession>A0A840CPX1</accession>
<evidence type="ECO:0000256" key="1">
    <source>
        <dbReference type="ARBA" id="ARBA00006484"/>
    </source>
</evidence>
<gene>
    <name evidence="2" type="ORF">GGR21_001527</name>
</gene>
<dbReference type="InterPro" id="IPR020904">
    <property type="entry name" value="Sc_DH/Rdtase_CS"/>
</dbReference>
<evidence type="ECO:0000313" key="2">
    <source>
        <dbReference type="EMBL" id="MBB4035634.1"/>
    </source>
</evidence>
<dbReference type="AlphaFoldDB" id="A0A840CPX1"/>